<dbReference type="HOGENOM" id="CLU_3286619_0_0_5"/>
<evidence type="ECO:0000313" key="1">
    <source>
        <dbReference type="EMBL" id="CDO60949.1"/>
    </source>
</evidence>
<dbReference type="AlphaFoldDB" id="X5MH53"/>
<gene>
    <name evidence="1" type="ORF">BN1012_Phect2736</name>
</gene>
<reference evidence="1 2" key="1">
    <citation type="journal article" date="2014" name="Front. Genet.">
        <title>Genome and metabolic network of "Candidatus Phaeomarinobacter ectocarpi" Ec32, a new candidate genus of Alphaproteobacteria frequently associated with brown algae.</title>
        <authorList>
            <person name="Dittami S.M."/>
            <person name="Barbeyron T."/>
            <person name="Boyen C."/>
            <person name="Cambefort J."/>
            <person name="Collet G."/>
            <person name="Delage L."/>
            <person name="Gobet A."/>
            <person name="Groisillier A."/>
            <person name="Leblanc C."/>
            <person name="Michel G."/>
            <person name="Scornet D."/>
            <person name="Siegel A."/>
            <person name="Tapia J.E."/>
            <person name="Tonon T."/>
        </authorList>
    </citation>
    <scope>NUCLEOTIDE SEQUENCE [LARGE SCALE GENOMIC DNA]</scope>
    <source>
        <strain evidence="1 2">Ec32</strain>
    </source>
</reference>
<dbReference type="EMBL" id="HG966617">
    <property type="protein sequence ID" value="CDO60949.1"/>
    <property type="molecule type" value="Genomic_DNA"/>
</dbReference>
<organism evidence="1 2">
    <name type="scientific">Candidatus Phaeomarinibacter ectocarpi</name>
    <dbReference type="NCBI Taxonomy" id="1458461"/>
    <lineage>
        <taxon>Bacteria</taxon>
        <taxon>Pseudomonadati</taxon>
        <taxon>Pseudomonadota</taxon>
        <taxon>Alphaproteobacteria</taxon>
        <taxon>Hyphomicrobiales</taxon>
        <taxon>Parvibaculaceae</taxon>
        <taxon>Candidatus Phaeomarinibacter</taxon>
    </lineage>
</organism>
<accession>X5MH53</accession>
<protein>
    <submittedName>
        <fullName evidence="1">Uncharacterized protein</fullName>
    </submittedName>
</protein>
<name>X5MH53_9HYPH</name>
<evidence type="ECO:0000313" key="2">
    <source>
        <dbReference type="Proteomes" id="UP000032160"/>
    </source>
</evidence>
<dbReference type="KEGG" id="pect:BN1012_Phect2736"/>
<keyword evidence="2" id="KW-1185">Reference proteome</keyword>
<sequence>MKSACKSTWLPDSPVSAHHVDVPMCETSNLQTLGTDTDLE</sequence>
<proteinExistence type="predicted"/>
<dbReference type="Proteomes" id="UP000032160">
    <property type="component" value="Chromosome I"/>
</dbReference>